<dbReference type="Proteomes" id="UP001433508">
    <property type="component" value="Unassembled WGS sequence"/>
</dbReference>
<accession>A0ACC3TAX9</accession>
<dbReference type="EMBL" id="MU971337">
    <property type="protein sequence ID" value="KAK9240851.1"/>
    <property type="molecule type" value="Genomic_DNA"/>
</dbReference>
<evidence type="ECO:0000313" key="1">
    <source>
        <dbReference type="EMBL" id="KAK9240851.1"/>
    </source>
</evidence>
<gene>
    <name evidence="1" type="ORF">V1525DRAFT_394091</name>
</gene>
<reference evidence="2" key="1">
    <citation type="journal article" date="2024" name="Front. Bioeng. Biotechnol.">
        <title>Genome-scale model development and genomic sequencing of the oleaginous clade Lipomyces.</title>
        <authorList>
            <person name="Czajka J.J."/>
            <person name="Han Y."/>
            <person name="Kim J."/>
            <person name="Mondo S.J."/>
            <person name="Hofstad B.A."/>
            <person name="Robles A."/>
            <person name="Haridas S."/>
            <person name="Riley R."/>
            <person name="LaButti K."/>
            <person name="Pangilinan J."/>
            <person name="Andreopoulos W."/>
            <person name="Lipzen A."/>
            <person name="Yan J."/>
            <person name="Wang M."/>
            <person name="Ng V."/>
            <person name="Grigoriev I.V."/>
            <person name="Spatafora J.W."/>
            <person name="Magnuson J.K."/>
            <person name="Baker S.E."/>
            <person name="Pomraning K.R."/>
        </authorList>
    </citation>
    <scope>NUCLEOTIDE SEQUENCE [LARGE SCALE GENOMIC DNA]</scope>
    <source>
        <strain evidence="2">CBS 7786</strain>
    </source>
</reference>
<comment type="caution">
    <text evidence="1">The sequence shown here is derived from an EMBL/GenBank/DDBJ whole genome shotgun (WGS) entry which is preliminary data.</text>
</comment>
<protein>
    <submittedName>
        <fullName evidence="1">Uncharacterized protein</fullName>
    </submittedName>
</protein>
<organism evidence="1 2">
    <name type="scientific">Lipomyces kononenkoae</name>
    <name type="common">Yeast</name>
    <dbReference type="NCBI Taxonomy" id="34357"/>
    <lineage>
        <taxon>Eukaryota</taxon>
        <taxon>Fungi</taxon>
        <taxon>Dikarya</taxon>
        <taxon>Ascomycota</taxon>
        <taxon>Saccharomycotina</taxon>
        <taxon>Lipomycetes</taxon>
        <taxon>Lipomycetales</taxon>
        <taxon>Lipomycetaceae</taxon>
        <taxon>Lipomyces</taxon>
    </lineage>
</organism>
<proteinExistence type="predicted"/>
<sequence length="287" mass="31883">MPSTSDYQEHVDLLRRSSDGLRIAYTTSSSFLTSPTGRVKSLIVFDSSFNPPTVAHLELLTRTIANSTFVSVGSQANVLLLLAVQNADKPTAPAPLPDRLSMMERFSFELAPDTPDNKAVNVAVGITKYPRFVDKAQAVFDTFPGVEEQIYLTGYDTLIRLLDGKYYPDQTLQEALGDFMSRCKIVCYIRDNKPKWGTAAEQVQFVEDIRAGKKTDIPQHWANRIWLLSYASHDDVSGGGGRHNNGLDLSIVSSTAARDASRYGKVRFVFMMKCRISADGLRCLTKE</sequence>
<keyword evidence="2" id="KW-1185">Reference proteome</keyword>
<evidence type="ECO:0000313" key="2">
    <source>
        <dbReference type="Proteomes" id="UP001433508"/>
    </source>
</evidence>
<name>A0ACC3TAX9_LIPKO</name>